<dbReference type="Gene3D" id="1.10.340.70">
    <property type="match status" value="1"/>
</dbReference>
<protein>
    <submittedName>
        <fullName evidence="15">Tweety-related protein</fullName>
    </submittedName>
</protein>
<feature type="transmembrane region" description="Helical" evidence="14">
    <location>
        <begin position="58"/>
        <end position="79"/>
    </location>
</feature>
<keyword evidence="11" id="KW-0868">Chloride</keyword>
<keyword evidence="5 14" id="KW-0812">Transmembrane</keyword>
<evidence type="ECO:0000256" key="14">
    <source>
        <dbReference type="SAM" id="Phobius"/>
    </source>
</evidence>
<dbReference type="PANTHER" id="PTHR12424">
    <property type="entry name" value="TWEETY-RELATED"/>
    <property type="match status" value="1"/>
</dbReference>
<keyword evidence="10" id="KW-0325">Glycoprotein</keyword>
<evidence type="ECO:0000256" key="10">
    <source>
        <dbReference type="ARBA" id="ARBA00023180"/>
    </source>
</evidence>
<comment type="subcellular location">
    <subcellularLocation>
        <location evidence="1">Cell membrane</location>
        <topology evidence="1">Multi-pass membrane protein</topology>
    </subcellularLocation>
</comment>
<evidence type="ECO:0000256" key="1">
    <source>
        <dbReference type="ARBA" id="ARBA00004651"/>
    </source>
</evidence>
<keyword evidence="4" id="KW-1003">Cell membrane</keyword>
<evidence type="ECO:0000313" key="15">
    <source>
        <dbReference type="EMBL" id="KAK1748864.1"/>
    </source>
</evidence>
<evidence type="ECO:0000256" key="2">
    <source>
        <dbReference type="ARBA" id="ARBA00009849"/>
    </source>
</evidence>
<evidence type="ECO:0000256" key="7">
    <source>
        <dbReference type="ARBA" id="ARBA00023065"/>
    </source>
</evidence>
<dbReference type="EMBL" id="JATAAI010000001">
    <property type="protein sequence ID" value="KAK1748864.1"/>
    <property type="molecule type" value="Genomic_DNA"/>
</dbReference>
<keyword evidence="12" id="KW-0407">Ion channel</keyword>
<feature type="compositionally biased region" description="Basic residues" evidence="13">
    <location>
        <begin position="400"/>
        <end position="415"/>
    </location>
</feature>
<dbReference type="GO" id="GO:0005254">
    <property type="term" value="F:chloride channel activity"/>
    <property type="evidence" value="ECO:0007669"/>
    <property type="project" value="UniProtKB-KW"/>
</dbReference>
<evidence type="ECO:0000256" key="8">
    <source>
        <dbReference type="ARBA" id="ARBA00023136"/>
    </source>
</evidence>
<feature type="region of interest" description="Disordered" evidence="13">
    <location>
        <begin position="396"/>
        <end position="423"/>
    </location>
</feature>
<evidence type="ECO:0000256" key="4">
    <source>
        <dbReference type="ARBA" id="ARBA00022475"/>
    </source>
</evidence>
<keyword evidence="8 14" id="KW-0472">Membrane</keyword>
<accession>A0AAD8YNS0</accession>
<dbReference type="InterPro" id="IPR006990">
    <property type="entry name" value="Tweety"/>
</dbReference>
<evidence type="ECO:0000256" key="3">
    <source>
        <dbReference type="ARBA" id="ARBA00022448"/>
    </source>
</evidence>
<sequence length="993" mass="112961">MAPYEAYIPAEGGSFQPDRYTQPAIVTFVRGLPRYGHSKNIISVLSNDSGKDSYVQGIVISSCVLLIIFLAWCLILIFLKLYTSGWASGSLAPTPEPPRKFTRGKRDRHNNDHDNSDSEDEETSSTSHSSGERSHHSGLSIDSSVFYNDPEEDEELTMAVIAREQRRDKILQRQKQRTPKDFSSTTNGEITLVTAKDKYSSSGDRFCVYVPHSLRLALLRTYHDCLIHPDDENNPEEMIYDYFTWRGIRRDADNYIRRYHEVMAHRDNAAIVIHGDEDSDEDSLDDNTPITLDVIAREQAEDVDLKKMMERVPNVFSTATNSSVQLITARGKDKKYRIVIPKSLQAKVMRTYHDCLCNPTEENNFDKVLYVHFTWNGIHRDVADYARNEGLTDEMMDRRGARRKKSKKDSKPRRRCSNDSDYSNEDLLGSRLTLKSGDSQYSSVEEESETSQPIGLDEIAREQKKDRELRQLKKEEPFVFSTVRYGNTLLTTAQNFRDNKYRIVIPYSLQGRMLQTYRDCLMNPTPDRNFDTLLYNHFTWNGIHDDVDYFVKHSGRVPKKGSDEGNRSYGQLAAIKSAKGGKEFKFKSSAKNESIRHNQGNDTEYLEWAQENKVFHQKLKKIRFWFLLSGLLLIISSILFFEQGVKRVFNSLDDAQAGLHVTEDTANEALEVTHKYFETQSNVQETARMIGTYDVSQWCPALPTDLNEFSQDVRNATYQIGIQFRDTAIQVETEVRGIQNDIEGLLVTVQDADATLEDFKRYIGAAKVLVILIDIVALSLMLACILAWTETQHYVTICFRNSFIIPIFVVLIILFWIFSTASLLGAMAGSDFCRMPDESATELVLGRQESLSPLVLAFLLYYITGCLPDRVPPKLETLSNAISHTGNFLHSQISNLVSNTKDFLAERCGETGPSDLVSALELTDVAMHGVYDILLEVRQLMQCQNFNPIYTSTLYDAVCLSGVGGLSWVFFTSLAMGIFSMTMVTLRIAITQY</sequence>
<reference evidence="15" key="1">
    <citation type="submission" date="2023-06" db="EMBL/GenBank/DDBJ databases">
        <title>Survivors Of The Sea: Transcriptome response of Skeletonema marinoi to long-term dormancy.</title>
        <authorList>
            <person name="Pinder M.I.M."/>
            <person name="Kourtchenko O."/>
            <person name="Robertson E.K."/>
            <person name="Larsson T."/>
            <person name="Maumus F."/>
            <person name="Osuna-Cruz C.M."/>
            <person name="Vancaester E."/>
            <person name="Stenow R."/>
            <person name="Vandepoele K."/>
            <person name="Ploug H."/>
            <person name="Bruchert V."/>
            <person name="Godhe A."/>
            <person name="Topel M."/>
        </authorList>
    </citation>
    <scope>NUCLEOTIDE SEQUENCE</scope>
    <source>
        <strain evidence="15">R05AC</strain>
    </source>
</reference>
<organism evidence="15 16">
    <name type="scientific">Skeletonema marinoi</name>
    <dbReference type="NCBI Taxonomy" id="267567"/>
    <lineage>
        <taxon>Eukaryota</taxon>
        <taxon>Sar</taxon>
        <taxon>Stramenopiles</taxon>
        <taxon>Ochrophyta</taxon>
        <taxon>Bacillariophyta</taxon>
        <taxon>Coscinodiscophyceae</taxon>
        <taxon>Thalassiosirophycidae</taxon>
        <taxon>Thalassiosirales</taxon>
        <taxon>Skeletonemataceae</taxon>
        <taxon>Skeletonema</taxon>
        <taxon>Skeletonema marinoi-dohrnii complex</taxon>
    </lineage>
</organism>
<dbReference type="AlphaFoldDB" id="A0AAD8YNS0"/>
<keyword evidence="6 14" id="KW-1133">Transmembrane helix</keyword>
<keyword evidence="7" id="KW-0406">Ion transport</keyword>
<keyword evidence="16" id="KW-1185">Reference proteome</keyword>
<evidence type="ECO:0000313" key="16">
    <source>
        <dbReference type="Proteomes" id="UP001224775"/>
    </source>
</evidence>
<keyword evidence="9" id="KW-0869">Chloride channel</keyword>
<feature type="transmembrane region" description="Helical" evidence="14">
    <location>
        <begin position="768"/>
        <end position="788"/>
    </location>
</feature>
<feature type="transmembrane region" description="Helical" evidence="14">
    <location>
        <begin position="622"/>
        <end position="641"/>
    </location>
</feature>
<evidence type="ECO:0000256" key="11">
    <source>
        <dbReference type="ARBA" id="ARBA00023214"/>
    </source>
</evidence>
<name>A0AAD8YNS0_9STRA</name>
<feature type="transmembrane region" description="Helical" evidence="14">
    <location>
        <begin position="803"/>
        <end position="824"/>
    </location>
</feature>
<evidence type="ECO:0000256" key="13">
    <source>
        <dbReference type="SAM" id="MobiDB-lite"/>
    </source>
</evidence>
<evidence type="ECO:0000256" key="5">
    <source>
        <dbReference type="ARBA" id="ARBA00022692"/>
    </source>
</evidence>
<keyword evidence="3" id="KW-0813">Transport</keyword>
<evidence type="ECO:0000256" key="12">
    <source>
        <dbReference type="ARBA" id="ARBA00023303"/>
    </source>
</evidence>
<feature type="region of interest" description="Disordered" evidence="13">
    <location>
        <begin position="92"/>
        <end position="145"/>
    </location>
</feature>
<dbReference type="PANTHER" id="PTHR12424:SF19">
    <property type="entry name" value="INTEGRASE ZINC-BINDING DOMAIN-CONTAINING PROTEIN"/>
    <property type="match status" value="1"/>
</dbReference>
<evidence type="ECO:0000256" key="9">
    <source>
        <dbReference type="ARBA" id="ARBA00023173"/>
    </source>
</evidence>
<comment type="similarity">
    <text evidence="2">Belongs to the tweety family.</text>
</comment>
<dbReference type="Proteomes" id="UP001224775">
    <property type="component" value="Unassembled WGS sequence"/>
</dbReference>
<gene>
    <name evidence="15" type="ORF">QTG54_000803</name>
</gene>
<feature type="transmembrane region" description="Helical" evidence="14">
    <location>
        <begin position="968"/>
        <end position="990"/>
    </location>
</feature>
<comment type="caution">
    <text evidence="15">The sequence shown here is derived from an EMBL/GenBank/DDBJ whole genome shotgun (WGS) entry which is preliminary data.</text>
</comment>
<dbReference type="GO" id="GO:0034707">
    <property type="term" value="C:chloride channel complex"/>
    <property type="evidence" value="ECO:0007669"/>
    <property type="project" value="UniProtKB-KW"/>
</dbReference>
<proteinExistence type="inferred from homology"/>
<evidence type="ECO:0000256" key="6">
    <source>
        <dbReference type="ARBA" id="ARBA00022989"/>
    </source>
</evidence>
<dbReference type="GO" id="GO:0005886">
    <property type="term" value="C:plasma membrane"/>
    <property type="evidence" value="ECO:0007669"/>
    <property type="project" value="UniProtKB-SubCell"/>
</dbReference>